<proteinExistence type="predicted"/>
<organism evidence="4 5">
    <name type="scientific">Belnapia rosea</name>
    <dbReference type="NCBI Taxonomy" id="938405"/>
    <lineage>
        <taxon>Bacteria</taxon>
        <taxon>Pseudomonadati</taxon>
        <taxon>Pseudomonadota</taxon>
        <taxon>Alphaproteobacteria</taxon>
        <taxon>Acetobacterales</taxon>
        <taxon>Roseomonadaceae</taxon>
        <taxon>Belnapia</taxon>
    </lineage>
</organism>
<gene>
    <name evidence="4" type="ORF">SAMN04487779_102129</name>
</gene>
<evidence type="ECO:0000313" key="5">
    <source>
        <dbReference type="Proteomes" id="UP000198925"/>
    </source>
</evidence>
<dbReference type="Pfam" id="PF26381">
    <property type="entry name" value="BREX_PglY_5th"/>
    <property type="match status" value="1"/>
</dbReference>
<dbReference type="STRING" id="938405.SAMN02927895_05688"/>
<evidence type="ECO:0000313" key="4">
    <source>
        <dbReference type="EMBL" id="SDE17912.1"/>
    </source>
</evidence>
<name>A0A1G7AT65_9PROT</name>
<evidence type="ECO:0000259" key="2">
    <source>
        <dbReference type="Pfam" id="PF26381"/>
    </source>
</evidence>
<reference evidence="4 5" key="1">
    <citation type="submission" date="2016-10" db="EMBL/GenBank/DDBJ databases">
        <authorList>
            <person name="de Groot N.N."/>
        </authorList>
    </citation>
    <scope>NUCLEOTIDE SEQUENCE [LARGE SCALE GENOMIC DNA]</scope>
    <source>
        <strain evidence="4 5">CPCC 100156</strain>
    </source>
</reference>
<evidence type="ECO:0000256" key="1">
    <source>
        <dbReference type="SAM" id="MobiDB-lite"/>
    </source>
</evidence>
<dbReference type="Proteomes" id="UP000198925">
    <property type="component" value="Unassembled WGS sequence"/>
</dbReference>
<dbReference type="AlphaFoldDB" id="A0A1G7AT65"/>
<dbReference type="RefSeq" id="WP_090664771.1">
    <property type="nucleotide sequence ID" value="NZ_FMZX01000021.1"/>
</dbReference>
<keyword evidence="5" id="KW-1185">Reference proteome</keyword>
<dbReference type="Pfam" id="PF26382">
    <property type="entry name" value="BREX_PglY_6th"/>
    <property type="match status" value="1"/>
</dbReference>
<dbReference type="InterPro" id="IPR058748">
    <property type="entry name" value="PglY_5th"/>
</dbReference>
<dbReference type="EMBL" id="FMZX01000021">
    <property type="protein sequence ID" value="SDE17912.1"/>
    <property type="molecule type" value="Genomic_DNA"/>
</dbReference>
<dbReference type="InterPro" id="IPR058747">
    <property type="entry name" value="PglY_C"/>
</dbReference>
<evidence type="ECO:0008006" key="6">
    <source>
        <dbReference type="Google" id="ProtNLM"/>
    </source>
</evidence>
<feature type="domain" description="ATPase PglY 5th" evidence="2">
    <location>
        <begin position="849"/>
        <end position="948"/>
    </location>
</feature>
<evidence type="ECO:0000259" key="3">
    <source>
        <dbReference type="Pfam" id="PF26382"/>
    </source>
</evidence>
<feature type="region of interest" description="Disordered" evidence="1">
    <location>
        <begin position="1161"/>
        <end position="1188"/>
    </location>
</feature>
<sequence>MSDATRPLLRDLITIPERVQTNDFVLKLSDGVTEAGAAETIKSYVVTTELAKAFDKALGFIQGAVEGAKSAACYLHGSFGAGKSHFMAVLNLLLAGNAKARGVPELAGVVTKHDRWLGGKRFLMVPYHMIGAKDVTSAILGGYAAHVRKVEPTAPTPGFYLGEKLFEDARGLRAKMGDDAFFQHLNEGATASDDGWGDFGNQWDASSFEAAALEPPEGEERQRLVGRLIEAYFSNYAGVAATRGEAFVDLDAGLAIMSQHAKRLGYDAVVLFLDELILWLATMAKNVKFVNEEGSKLSKLVEAQDANRPIPIVSFVARQRDLRELIGDNHAGAELVGFYDTLKYWEARFDKVLLEDRNLPVIAEKRLLAPKSETAKQEIDAEFERVMRARQTVLDTLLGSDGERALFRMTYPFSPALVQALIAASSVLQRERTALKLMLTLLVKRREELRLGALIPVGDLWDEIATGDQPFSDGMLIEFDNAKKLWNLKLLPLLEQEHAVSWQDLQDGRTDAQVARRFANDARLLKTLLLAALVPEVPALRALTAPRLAALNHGTVVSPVPGGEGGIVLQKVRKWATRVGEIRVTDDQTPIVSLQISGVDVEPILANAAQADNDGQRRSKLQRILFDALGIREDGTIIGAQPFVNYEHAWRGTKREVDLYFEAVAEVSPDRLKGRGVPVLVLGLPFDPKGRPPSTHLAHAKNFNDDGASGGVVWQPAYLSDRAMKDLGTLVRIDFLLAGTGERLNEAARMLSASDREQARAVLRSQQSALHQRIRACIETAYGIRNDNDGCIGTPVPPEDRLVSLQGTFVPQMPVGADMKAAMTQLLDRWFEHRYPAHPLFDTEVRDAVLRRVLDRVQEAAQEPDQRKFIEDTSDRKHLGAIAVPLKLAVMSQTQLQLTNDWANHFATMHARTGGGPLTVAKLRAWIDEPKPMGLPARVQNLVILAFAAQADRAPVRNGAPVTISLDRIDDSVELREEALPDETTWTKARERAAALFGLKPGEVRKGATLSTLAADLQEKGAAKRTLLAELLKDLRPWAERFGVAATAPRFTTMRSAQSLLGDLAGAATPLARVEALADAELETSEAAVGRLLAALSEVREAVASADWNIIEAGTGLGDHRKGAAEGLREKLVEMLDADEHAVQLRPVLRDVQTRASRLLAETKPSDGPPPRDDPSPPPPPPPGEEVVDERQQVVLDASAATAAIDELRGRLVASPGARLTISWRLTRLKSGGAA</sequence>
<protein>
    <recommendedName>
        <fullName evidence="6">Phage resistance protein</fullName>
    </recommendedName>
</protein>
<feature type="domain" description="ATPase PglY C-terminal" evidence="3">
    <location>
        <begin position="990"/>
        <end position="1165"/>
    </location>
</feature>
<accession>A0A1G7AT65</accession>